<dbReference type="EnsemblPlants" id="OMERI07G21620.1">
    <property type="protein sequence ID" value="OMERI07G21620.1"/>
    <property type="gene ID" value="OMERI07G21620"/>
</dbReference>
<reference evidence="2" key="2">
    <citation type="submission" date="2018-05" db="EMBL/GenBank/DDBJ databases">
        <title>OmerRS3 (Oryza meridionalis Reference Sequence Version 3).</title>
        <authorList>
            <person name="Zhang J."/>
            <person name="Kudrna D."/>
            <person name="Lee S."/>
            <person name="Talag J."/>
            <person name="Welchert J."/>
            <person name="Wing R.A."/>
        </authorList>
    </citation>
    <scope>NUCLEOTIDE SEQUENCE [LARGE SCALE GENOMIC DNA]</scope>
    <source>
        <strain evidence="2">cv. OR44</strain>
    </source>
</reference>
<organism evidence="2">
    <name type="scientific">Oryza meridionalis</name>
    <dbReference type="NCBI Taxonomy" id="40149"/>
    <lineage>
        <taxon>Eukaryota</taxon>
        <taxon>Viridiplantae</taxon>
        <taxon>Streptophyta</taxon>
        <taxon>Embryophyta</taxon>
        <taxon>Tracheophyta</taxon>
        <taxon>Spermatophyta</taxon>
        <taxon>Magnoliopsida</taxon>
        <taxon>Liliopsida</taxon>
        <taxon>Poales</taxon>
        <taxon>Poaceae</taxon>
        <taxon>BOP clade</taxon>
        <taxon>Oryzoideae</taxon>
        <taxon>Oryzeae</taxon>
        <taxon>Oryzinae</taxon>
        <taxon>Oryza</taxon>
    </lineage>
</organism>
<evidence type="ECO:0000256" key="1">
    <source>
        <dbReference type="SAM" id="MobiDB-lite"/>
    </source>
</evidence>
<evidence type="ECO:0000313" key="3">
    <source>
        <dbReference type="Proteomes" id="UP000008021"/>
    </source>
</evidence>
<name>A0A0E0EFL5_9ORYZ</name>
<feature type="compositionally biased region" description="Basic and acidic residues" evidence="1">
    <location>
        <begin position="8"/>
        <end position="23"/>
    </location>
</feature>
<dbReference type="Gramene" id="OMERI07G21620.1">
    <property type="protein sequence ID" value="OMERI07G21620.1"/>
    <property type="gene ID" value="OMERI07G21620"/>
</dbReference>
<feature type="region of interest" description="Disordered" evidence="1">
    <location>
        <begin position="1"/>
        <end position="33"/>
    </location>
</feature>
<keyword evidence="3" id="KW-1185">Reference proteome</keyword>
<proteinExistence type="predicted"/>
<protein>
    <submittedName>
        <fullName evidence="2">Uncharacterized protein</fullName>
    </submittedName>
</protein>
<dbReference type="AlphaFoldDB" id="A0A0E0EFL5"/>
<reference evidence="2" key="1">
    <citation type="submission" date="2015-04" db="UniProtKB">
        <authorList>
            <consortium name="EnsemblPlants"/>
        </authorList>
    </citation>
    <scope>IDENTIFICATION</scope>
</reference>
<sequence length="99" mass="10598">MTKWGAKLLRDRTTRRPCGRDGAGEGAGDARIAMLGGSGRRGWRGRRRAESSNCSIVAACVLQHQDGSAGKMPGQQCNALATPEDPSSKLLLWALPHKK</sequence>
<evidence type="ECO:0000313" key="2">
    <source>
        <dbReference type="EnsemblPlants" id="OMERI07G21620.1"/>
    </source>
</evidence>
<accession>A0A0E0EFL5</accession>
<dbReference type="Proteomes" id="UP000008021">
    <property type="component" value="Chromosome 7"/>
</dbReference>
<dbReference type="HOGENOM" id="CLU_2324306_0_0_1"/>